<name>A0A929RWY3_9BACT</name>
<dbReference type="Proteomes" id="UP000704068">
    <property type="component" value="Unassembled WGS sequence"/>
</dbReference>
<accession>A0A929RWY3</accession>
<dbReference type="EMBL" id="JABZGR010000024">
    <property type="protein sequence ID" value="MBF0970805.1"/>
    <property type="molecule type" value="Genomic_DNA"/>
</dbReference>
<keyword evidence="1" id="KW-0472">Membrane</keyword>
<proteinExistence type="predicted"/>
<evidence type="ECO:0000256" key="1">
    <source>
        <dbReference type="SAM" id="Phobius"/>
    </source>
</evidence>
<dbReference type="RefSeq" id="WP_303764447.1">
    <property type="nucleotide sequence ID" value="NZ_JABZGR010000024.1"/>
</dbReference>
<dbReference type="Pfam" id="PF24838">
    <property type="entry name" value="8xMP"/>
    <property type="match status" value="1"/>
</dbReference>
<dbReference type="InterPro" id="IPR056918">
    <property type="entry name" value="8xMP"/>
</dbReference>
<gene>
    <name evidence="2" type="ORF">HXK21_07170</name>
</gene>
<sequence>MEQVKKKDESISKQEYIKCYHSEKDPTSGKEIPNKDLINKAIEIALDTRKFEIELYWKRTAYFVLFIGAIFVGYYNVFSNSKSHWASLFIAALGFLLSLLWYMANRGSKFWQENWEAHIEELSTYLGTPIFGIIKSHKDPIRKVMGHYPFSVSKVNQMVSLIITISWFLTFIKDSLIFNENDKQIIKKVIANCSFLDTILFFLQDNIWWRTIIGIIIIIIFSGYVIWRCKGFAAKLPKDGTSNGKEKKKFHRLREGLKKFFHVSHKDRNGKEIYYFWNYSSELKLDNTSSANDEDQNKTN</sequence>
<keyword evidence="1" id="KW-0812">Transmembrane</keyword>
<evidence type="ECO:0000313" key="3">
    <source>
        <dbReference type="Proteomes" id="UP000704068"/>
    </source>
</evidence>
<dbReference type="AlphaFoldDB" id="A0A929RWY3"/>
<protein>
    <submittedName>
        <fullName evidence="2">Uncharacterized protein</fullName>
    </submittedName>
</protein>
<organism evidence="2 3">
    <name type="scientific">Alloprevotella tannerae</name>
    <dbReference type="NCBI Taxonomy" id="76122"/>
    <lineage>
        <taxon>Bacteria</taxon>
        <taxon>Pseudomonadati</taxon>
        <taxon>Bacteroidota</taxon>
        <taxon>Bacteroidia</taxon>
        <taxon>Bacteroidales</taxon>
        <taxon>Prevotellaceae</taxon>
        <taxon>Alloprevotella</taxon>
    </lineage>
</organism>
<comment type="caution">
    <text evidence="2">The sequence shown here is derived from an EMBL/GenBank/DDBJ whole genome shotgun (WGS) entry which is preliminary data.</text>
</comment>
<evidence type="ECO:0000313" key="2">
    <source>
        <dbReference type="EMBL" id="MBF0970805.1"/>
    </source>
</evidence>
<feature type="transmembrane region" description="Helical" evidence="1">
    <location>
        <begin position="84"/>
        <end position="104"/>
    </location>
</feature>
<feature type="transmembrane region" description="Helical" evidence="1">
    <location>
        <begin position="60"/>
        <end position="78"/>
    </location>
</feature>
<feature type="transmembrane region" description="Helical" evidence="1">
    <location>
        <begin position="155"/>
        <end position="172"/>
    </location>
</feature>
<keyword evidence="1" id="KW-1133">Transmembrane helix</keyword>
<reference evidence="2" key="1">
    <citation type="submission" date="2020-04" db="EMBL/GenBank/DDBJ databases">
        <title>Deep metagenomics examines the oral microbiome during advanced dental caries in children, revealing novel taxa and co-occurrences with host molecules.</title>
        <authorList>
            <person name="Baker J.L."/>
            <person name="Morton J.T."/>
            <person name="Dinis M."/>
            <person name="Alvarez R."/>
            <person name="Tran N.C."/>
            <person name="Knight R."/>
            <person name="Edlund A."/>
        </authorList>
    </citation>
    <scope>NUCLEOTIDE SEQUENCE</scope>
    <source>
        <strain evidence="2">JCVI_34_bin.1</strain>
    </source>
</reference>
<feature type="transmembrane region" description="Helical" evidence="1">
    <location>
        <begin position="207"/>
        <end position="227"/>
    </location>
</feature>